<reference evidence="1 2" key="1">
    <citation type="submission" date="2019-02" db="EMBL/GenBank/DDBJ databases">
        <title>Draft Genome Sequences of Six Type Strains of the Genus Massilia.</title>
        <authorList>
            <person name="Miess H."/>
            <person name="Frediansyhah A."/>
            <person name="Gross H."/>
        </authorList>
    </citation>
    <scope>NUCLEOTIDE SEQUENCE [LARGE SCALE GENOMIC DNA]</scope>
    <source>
        <strain evidence="1 2">DSM 17472</strain>
    </source>
</reference>
<dbReference type="Proteomes" id="UP000292307">
    <property type="component" value="Chromosome"/>
</dbReference>
<sequence>MHIAGCSPCGFHHDGFHHRGFHHGGFHHRGFHHRRFHHGGFHHDGASGFGHRLRLRGMPTRQGQRVLVGFAQPLVGFRIVFRPRLLQQRRIGALDTALVRAGTQAQQFPRTGIHR</sequence>
<name>A0ABX5RN93_9BURK</name>
<keyword evidence="2" id="KW-1185">Reference proteome</keyword>
<evidence type="ECO:0000313" key="2">
    <source>
        <dbReference type="Proteomes" id="UP000292307"/>
    </source>
</evidence>
<evidence type="ECO:0000313" key="1">
    <source>
        <dbReference type="EMBL" id="QBH99738.1"/>
    </source>
</evidence>
<gene>
    <name evidence="1" type="ORF">EYF70_01960</name>
</gene>
<proteinExistence type="predicted"/>
<organism evidence="1 2">
    <name type="scientific">Pseudoduganella albidiflava</name>
    <dbReference type="NCBI Taxonomy" id="321983"/>
    <lineage>
        <taxon>Bacteria</taxon>
        <taxon>Pseudomonadati</taxon>
        <taxon>Pseudomonadota</taxon>
        <taxon>Betaproteobacteria</taxon>
        <taxon>Burkholderiales</taxon>
        <taxon>Oxalobacteraceae</taxon>
        <taxon>Telluria group</taxon>
        <taxon>Pseudoduganella</taxon>
    </lineage>
</organism>
<protein>
    <submittedName>
        <fullName evidence="1">Uncharacterized protein</fullName>
    </submittedName>
</protein>
<dbReference type="EMBL" id="CP036401">
    <property type="protein sequence ID" value="QBH99738.1"/>
    <property type="molecule type" value="Genomic_DNA"/>
</dbReference>
<accession>A0ABX5RN93</accession>